<reference evidence="9" key="1">
    <citation type="submission" date="2022-10" db="EMBL/GenBank/DDBJ databases">
        <title>Tapping the CABI collections for fungal endophytes: first genome assemblies for Collariella, Neodidymelliopsis, Ascochyta clinopodiicola, Didymella pomorum, Didymosphaeria variabile, Neocosmospora piperis and Neocucurbitaria cava.</title>
        <authorList>
            <person name="Hill R."/>
        </authorList>
    </citation>
    <scope>NUCLEOTIDE SEQUENCE</scope>
    <source>
        <strain evidence="9">IMI 355082</strain>
    </source>
</reference>
<dbReference type="EMBL" id="JAPEVB010000005">
    <property type="protein sequence ID" value="KAJ4387102.1"/>
    <property type="molecule type" value="Genomic_DNA"/>
</dbReference>
<evidence type="ECO:0000256" key="7">
    <source>
        <dbReference type="SAM" id="Phobius"/>
    </source>
</evidence>
<protein>
    <recommendedName>
        <fullName evidence="11">Stress response RCI peptide</fullName>
    </recommendedName>
</protein>
<evidence type="ECO:0000313" key="10">
    <source>
        <dbReference type="Proteomes" id="UP001140453"/>
    </source>
</evidence>
<comment type="subcellular location">
    <subcellularLocation>
        <location evidence="1">Membrane</location>
    </subcellularLocation>
</comment>
<dbReference type="InterPro" id="IPR000612">
    <property type="entry name" value="PMP3"/>
</dbReference>
<organism evidence="9 10">
    <name type="scientific">Gnomoniopsis smithogilvyi</name>
    <dbReference type="NCBI Taxonomy" id="1191159"/>
    <lineage>
        <taxon>Eukaryota</taxon>
        <taxon>Fungi</taxon>
        <taxon>Dikarya</taxon>
        <taxon>Ascomycota</taxon>
        <taxon>Pezizomycotina</taxon>
        <taxon>Sordariomycetes</taxon>
        <taxon>Sordariomycetidae</taxon>
        <taxon>Diaporthales</taxon>
        <taxon>Gnomoniaceae</taxon>
        <taxon>Gnomoniopsis</taxon>
    </lineage>
</organism>
<dbReference type="Proteomes" id="UP001140453">
    <property type="component" value="Unassembled WGS sequence"/>
</dbReference>
<feature type="region of interest" description="Disordered" evidence="6">
    <location>
        <begin position="79"/>
        <end position="150"/>
    </location>
</feature>
<feature type="signal peptide" evidence="8">
    <location>
        <begin position="1"/>
        <end position="22"/>
    </location>
</feature>
<accession>A0A9W8YNW0</accession>
<feature type="compositionally biased region" description="Polar residues" evidence="6">
    <location>
        <begin position="108"/>
        <end position="122"/>
    </location>
</feature>
<feature type="chain" id="PRO_5040990295" description="Stress response RCI peptide" evidence="8">
    <location>
        <begin position="23"/>
        <end position="150"/>
    </location>
</feature>
<name>A0A9W8YNW0_9PEZI</name>
<dbReference type="GO" id="GO:0016020">
    <property type="term" value="C:membrane"/>
    <property type="evidence" value="ECO:0007669"/>
    <property type="project" value="UniProtKB-SubCell"/>
</dbReference>
<comment type="caution">
    <text evidence="9">The sequence shown here is derived from an EMBL/GenBank/DDBJ whole genome shotgun (WGS) entry which is preliminary data.</text>
</comment>
<evidence type="ECO:0000256" key="1">
    <source>
        <dbReference type="ARBA" id="ARBA00004370"/>
    </source>
</evidence>
<evidence type="ECO:0000256" key="6">
    <source>
        <dbReference type="SAM" id="MobiDB-lite"/>
    </source>
</evidence>
<dbReference type="PANTHER" id="PTHR21659:SF57">
    <property type="entry name" value="PLASMA MEMBRANE PROTEOLIPID 31"/>
    <property type="match status" value="1"/>
</dbReference>
<evidence type="ECO:0000256" key="8">
    <source>
        <dbReference type="SAM" id="SignalP"/>
    </source>
</evidence>
<dbReference type="PANTHER" id="PTHR21659">
    <property type="entry name" value="HYDROPHOBIC PROTEIN RCI2 LOW TEMPERATURE AND SALT RESPONSIVE PROTEIN LTI6 -RELATED"/>
    <property type="match status" value="1"/>
</dbReference>
<keyword evidence="3 7" id="KW-0812">Transmembrane</keyword>
<comment type="similarity">
    <text evidence="2">Belongs to the UPF0057 (PMP3) family.</text>
</comment>
<evidence type="ECO:0000256" key="3">
    <source>
        <dbReference type="ARBA" id="ARBA00022692"/>
    </source>
</evidence>
<keyword evidence="5 7" id="KW-0472">Membrane</keyword>
<proteinExistence type="inferred from homology"/>
<evidence type="ECO:0000256" key="5">
    <source>
        <dbReference type="ARBA" id="ARBA00023136"/>
    </source>
</evidence>
<evidence type="ECO:0000313" key="9">
    <source>
        <dbReference type="EMBL" id="KAJ4387102.1"/>
    </source>
</evidence>
<keyword evidence="4 7" id="KW-1133">Transmembrane helix</keyword>
<dbReference type="OrthoDB" id="2802411at2759"/>
<sequence length="150" mass="16401">MCSPDIFLGLLAVLFPPLPVWVKCGICSADSVINILLCCLGYVPGLLHAWYIIAKFPEPSYYDYERVDESERGGRVAYVVVRDDEQRRTPRPTGRSQPKPQQPPPRQGNMSYGTNVAGSAQQPEAGPSEGAPPPTYAQAVSGDHKIQDQS</sequence>
<keyword evidence="8" id="KW-0732">Signal</keyword>
<dbReference type="Pfam" id="PF01679">
    <property type="entry name" value="Pmp3"/>
    <property type="match status" value="1"/>
</dbReference>
<evidence type="ECO:0000256" key="4">
    <source>
        <dbReference type="ARBA" id="ARBA00022989"/>
    </source>
</evidence>
<dbReference type="AlphaFoldDB" id="A0A9W8YNW0"/>
<evidence type="ECO:0000256" key="2">
    <source>
        <dbReference type="ARBA" id="ARBA00009530"/>
    </source>
</evidence>
<keyword evidence="10" id="KW-1185">Reference proteome</keyword>
<evidence type="ECO:0008006" key="11">
    <source>
        <dbReference type="Google" id="ProtNLM"/>
    </source>
</evidence>
<feature type="transmembrane region" description="Helical" evidence="7">
    <location>
        <begin position="32"/>
        <end position="53"/>
    </location>
</feature>
<gene>
    <name evidence="9" type="ORF">N0V93_007689</name>
</gene>